<evidence type="ECO:0000256" key="1">
    <source>
        <dbReference type="SAM" id="Phobius"/>
    </source>
</evidence>
<feature type="transmembrane region" description="Helical" evidence="1">
    <location>
        <begin position="685"/>
        <end position="709"/>
    </location>
</feature>
<dbReference type="STRING" id="1442371.A0A0D2I9A5"/>
<dbReference type="VEuPathDB" id="FungiDB:Z520_10385"/>
<evidence type="ECO:0000313" key="3">
    <source>
        <dbReference type="EMBL" id="KIX93761.1"/>
    </source>
</evidence>
<feature type="domain" description="Heterokaryon incompatibility" evidence="2">
    <location>
        <begin position="162"/>
        <end position="310"/>
    </location>
</feature>
<dbReference type="Pfam" id="PF06985">
    <property type="entry name" value="HET"/>
    <property type="match status" value="1"/>
</dbReference>
<gene>
    <name evidence="3" type="ORF">Z520_10385</name>
</gene>
<dbReference type="InterPro" id="IPR010730">
    <property type="entry name" value="HET"/>
</dbReference>
<dbReference type="EMBL" id="KN848091">
    <property type="protein sequence ID" value="KIX93761.1"/>
    <property type="molecule type" value="Genomic_DNA"/>
</dbReference>
<protein>
    <recommendedName>
        <fullName evidence="2">Heterokaryon incompatibility domain-containing protein</fullName>
    </recommendedName>
</protein>
<dbReference type="OrthoDB" id="4127785at2759"/>
<dbReference type="GeneID" id="27716131"/>
<dbReference type="RefSeq" id="XP_016627884.1">
    <property type="nucleotide sequence ID" value="XM_016780878.1"/>
</dbReference>
<name>A0A0D2I9A5_9EURO</name>
<proteinExistence type="predicted"/>
<dbReference type="AlphaFoldDB" id="A0A0D2I9A5"/>
<organism evidence="3 4">
    <name type="scientific">Fonsecaea multimorphosa CBS 102226</name>
    <dbReference type="NCBI Taxonomy" id="1442371"/>
    <lineage>
        <taxon>Eukaryota</taxon>
        <taxon>Fungi</taxon>
        <taxon>Dikarya</taxon>
        <taxon>Ascomycota</taxon>
        <taxon>Pezizomycotina</taxon>
        <taxon>Eurotiomycetes</taxon>
        <taxon>Chaetothyriomycetidae</taxon>
        <taxon>Chaetothyriales</taxon>
        <taxon>Herpotrichiellaceae</taxon>
        <taxon>Fonsecaea</taxon>
    </lineage>
</organism>
<keyword evidence="1" id="KW-0472">Membrane</keyword>
<keyword evidence="1" id="KW-1133">Transmembrane helix</keyword>
<keyword evidence="1" id="KW-0812">Transmembrane</keyword>
<evidence type="ECO:0000259" key="2">
    <source>
        <dbReference type="Pfam" id="PF06985"/>
    </source>
</evidence>
<dbReference type="PANTHER" id="PTHR33112:SF12">
    <property type="entry name" value="HETEROKARYON INCOMPATIBILITY DOMAIN-CONTAINING PROTEIN"/>
    <property type="match status" value="1"/>
</dbReference>
<evidence type="ECO:0000313" key="4">
    <source>
        <dbReference type="Proteomes" id="UP000053411"/>
    </source>
</evidence>
<dbReference type="PANTHER" id="PTHR33112">
    <property type="entry name" value="DOMAIN PROTEIN, PUTATIVE-RELATED"/>
    <property type="match status" value="1"/>
</dbReference>
<keyword evidence="4" id="KW-1185">Reference proteome</keyword>
<sequence length="757" mass="86217">MDASTVQILKRGWIWITRTILEILDTLTSVPVRSWYGMMAGINMSVFRLEGVNVDSLCRTRDLEGKPTDVWGFEADIRGARSILPLGEDARLIGRLSDGYARSLQSSYADRNLVMQWLKRCSNSHVKCRALEERILSRMRHPHVLINATNLTIESITRPVTYLALSYVWGNTPQPKVPGLGREFLGGPPVSIRHMRLPRVIQDAISLTSELGETYLWVDALCINQDDPSEKASQIAMMNEIYLGANATIVALDSDDADNGLHGVTAYSVSRTQHVETVEGVRYTPVFPSLAEKYSHPDCKWNTRAWTFQEHLLSRRIVYLGSGQVYFSCLSATYSEDRVESHNNRGKLYNHPGSLLLDPPARSNLWQWKLWKCYVELYSGRRASLDTDRYFAFQGILNEQEQSWGMRFIEALPIEHLPLALNWWHGSVQWDPLEQKPRRIEGRPSWTWTGWTGSINYPDFDRYRAVLCTIEVQDGKGSTFYNYDSKGHLQHVAGPSQPQATEVSDTRSAQNTQPLQVSISFSSQVVEVAAIADNVRTGYLSVRAESGKRVGSLSHTSHISSFPESDDNPRIPCKCVLVGVSWFPLVWFDNIESFIDLSTEEKDRAALRDDFLGPVNDRYEQRYQQQPRHTKGTRFELGRGTDHPTLRQFPWLVKPWVATFATLTAVLVLAFVAIVLAFSLLFFGLFLFALVVVMPVMYGFYFACLRPLWVLSDNFRLAHVLWIEEVSPGVHRRNGVGVLWYTAFKKLEPETRQIKLI</sequence>
<accession>A0A0D2I9A5</accession>
<dbReference type="Proteomes" id="UP000053411">
    <property type="component" value="Unassembled WGS sequence"/>
</dbReference>
<reference evidence="3 4" key="1">
    <citation type="submission" date="2015-01" db="EMBL/GenBank/DDBJ databases">
        <title>The Genome Sequence of Fonsecaea multimorphosa CBS 102226.</title>
        <authorList>
            <consortium name="The Broad Institute Genomics Platform"/>
            <person name="Cuomo C."/>
            <person name="de Hoog S."/>
            <person name="Gorbushina A."/>
            <person name="Stielow B."/>
            <person name="Teixiera M."/>
            <person name="Abouelleil A."/>
            <person name="Chapman S.B."/>
            <person name="Priest M."/>
            <person name="Young S.K."/>
            <person name="Wortman J."/>
            <person name="Nusbaum C."/>
            <person name="Birren B."/>
        </authorList>
    </citation>
    <scope>NUCLEOTIDE SEQUENCE [LARGE SCALE GENOMIC DNA]</scope>
    <source>
        <strain evidence="3 4">CBS 102226</strain>
    </source>
</reference>
<feature type="transmembrane region" description="Helical" evidence="1">
    <location>
        <begin position="656"/>
        <end position="678"/>
    </location>
</feature>